<dbReference type="Pfam" id="PF00158">
    <property type="entry name" value="Sigma54_activat"/>
    <property type="match status" value="1"/>
</dbReference>
<dbReference type="Gene3D" id="1.10.8.60">
    <property type="match status" value="1"/>
</dbReference>
<feature type="domain" description="Sigma-54 factor interaction" evidence="6">
    <location>
        <begin position="1"/>
        <end position="203"/>
    </location>
</feature>
<reference evidence="7 8" key="1">
    <citation type="submission" date="2024-09" db="EMBL/GenBank/DDBJ databases">
        <authorList>
            <person name="D'Angelo T."/>
        </authorList>
    </citation>
    <scope>NUCLEOTIDE SEQUENCE [LARGE SCALE GENOMIC DNA]</scope>
    <source>
        <strain evidence="7">SAG AM-311-F02</strain>
    </source>
</reference>
<keyword evidence="2" id="KW-0067">ATP-binding</keyword>
<dbReference type="Pfam" id="PF02954">
    <property type="entry name" value="HTH_8"/>
    <property type="match status" value="1"/>
</dbReference>
<comment type="caution">
    <text evidence="7">The sequence shown here is derived from an EMBL/GenBank/DDBJ whole genome shotgun (WGS) entry which is preliminary data.</text>
</comment>
<dbReference type="CDD" id="cd00009">
    <property type="entry name" value="AAA"/>
    <property type="match status" value="1"/>
</dbReference>
<evidence type="ECO:0000259" key="6">
    <source>
        <dbReference type="PROSITE" id="PS50045"/>
    </source>
</evidence>
<dbReference type="Pfam" id="PF25601">
    <property type="entry name" value="AAA_lid_14"/>
    <property type="match status" value="1"/>
</dbReference>
<evidence type="ECO:0000256" key="2">
    <source>
        <dbReference type="ARBA" id="ARBA00022840"/>
    </source>
</evidence>
<keyword evidence="5" id="KW-0804">Transcription</keyword>
<evidence type="ECO:0000256" key="5">
    <source>
        <dbReference type="ARBA" id="ARBA00023163"/>
    </source>
</evidence>
<dbReference type="PANTHER" id="PTHR32071">
    <property type="entry name" value="TRANSCRIPTIONAL REGULATORY PROTEIN"/>
    <property type="match status" value="1"/>
</dbReference>
<dbReference type="Gene3D" id="3.40.50.300">
    <property type="entry name" value="P-loop containing nucleotide triphosphate hydrolases"/>
    <property type="match status" value="1"/>
</dbReference>
<dbReference type="PROSITE" id="PS00688">
    <property type="entry name" value="SIGMA54_INTERACT_3"/>
    <property type="match status" value="1"/>
</dbReference>
<dbReference type="InterPro" id="IPR027417">
    <property type="entry name" value="P-loop_NTPase"/>
</dbReference>
<sequence>TGESGTGKELIARAIHLRSNRKDGPFIAVNCAALPQGVLESELFGHEKGAFTGASARRKGRFEIADGGTLLLDEVGEMPLGTQVKLLRVLEEERFMRVGGSQDVGVDVRVIASTNSDLKRLVEEGRFRRDLYYRLNVVPVHAPTLRERRDDIETIFLGSIERARIVNKVEFGGITREALNALEAYYWPGNVRELKNLAENLLVLSGGKRMGIEDLPDHIVKPDEMHRELPVRAGRPKNEIERDLLFGRLAEIEHRVNHLTELVLDIRNAVVEEAAVPRKGRPVPGAARYEEVKPGDDIVVRPGASMKEVERELIERTLREVGGNRKKAARHLEIGERTLYRRMKEYGLS</sequence>
<gene>
    <name evidence="7" type="ORF">ACFL2Z_05630</name>
</gene>
<name>A0ABV6YQL1_UNCEI</name>
<keyword evidence="1" id="KW-0547">Nucleotide-binding</keyword>
<dbReference type="PROSITE" id="PS00676">
    <property type="entry name" value="SIGMA54_INTERACT_2"/>
    <property type="match status" value="1"/>
</dbReference>
<dbReference type="InterPro" id="IPR009057">
    <property type="entry name" value="Homeodomain-like_sf"/>
</dbReference>
<evidence type="ECO:0000313" key="8">
    <source>
        <dbReference type="Proteomes" id="UP001594288"/>
    </source>
</evidence>
<dbReference type="InterPro" id="IPR002078">
    <property type="entry name" value="Sigma_54_int"/>
</dbReference>
<feature type="non-terminal residue" evidence="7">
    <location>
        <position position="1"/>
    </location>
</feature>
<dbReference type="SUPFAM" id="SSF52540">
    <property type="entry name" value="P-loop containing nucleoside triphosphate hydrolases"/>
    <property type="match status" value="1"/>
</dbReference>
<keyword evidence="3" id="KW-0805">Transcription regulation</keyword>
<dbReference type="SUPFAM" id="SSF46689">
    <property type="entry name" value="Homeodomain-like"/>
    <property type="match status" value="1"/>
</dbReference>
<dbReference type="InterPro" id="IPR058031">
    <property type="entry name" value="AAA_lid_NorR"/>
</dbReference>
<dbReference type="InterPro" id="IPR025943">
    <property type="entry name" value="Sigma_54_int_dom_ATP-bd_2"/>
</dbReference>
<proteinExistence type="predicted"/>
<keyword evidence="4" id="KW-0238">DNA-binding</keyword>
<dbReference type="InterPro" id="IPR025944">
    <property type="entry name" value="Sigma_54_int_dom_CS"/>
</dbReference>
<dbReference type="Gene3D" id="1.10.10.60">
    <property type="entry name" value="Homeodomain-like"/>
    <property type="match status" value="1"/>
</dbReference>
<organism evidence="7 8">
    <name type="scientific">Eiseniibacteriota bacterium</name>
    <dbReference type="NCBI Taxonomy" id="2212470"/>
    <lineage>
        <taxon>Bacteria</taxon>
        <taxon>Candidatus Eiseniibacteriota</taxon>
    </lineage>
</organism>
<evidence type="ECO:0000256" key="4">
    <source>
        <dbReference type="ARBA" id="ARBA00023125"/>
    </source>
</evidence>
<evidence type="ECO:0000313" key="7">
    <source>
        <dbReference type="EMBL" id="MFC1800364.1"/>
    </source>
</evidence>
<keyword evidence="8" id="KW-1185">Reference proteome</keyword>
<dbReference type="PRINTS" id="PR01590">
    <property type="entry name" value="HTHFIS"/>
</dbReference>
<evidence type="ECO:0000256" key="1">
    <source>
        <dbReference type="ARBA" id="ARBA00022741"/>
    </source>
</evidence>
<dbReference type="InterPro" id="IPR002197">
    <property type="entry name" value="HTH_Fis"/>
</dbReference>
<protein>
    <submittedName>
        <fullName evidence="7">Sigma-54 interaction domain-containing protein</fullName>
    </submittedName>
</protein>
<dbReference type="InterPro" id="IPR003593">
    <property type="entry name" value="AAA+_ATPase"/>
</dbReference>
<evidence type="ECO:0000256" key="3">
    <source>
        <dbReference type="ARBA" id="ARBA00023015"/>
    </source>
</evidence>
<dbReference type="SMART" id="SM00382">
    <property type="entry name" value="AAA"/>
    <property type="match status" value="1"/>
</dbReference>
<accession>A0ABV6YQL1</accession>
<dbReference type="EMBL" id="JBHPEI010000133">
    <property type="protein sequence ID" value="MFC1800364.1"/>
    <property type="molecule type" value="Genomic_DNA"/>
</dbReference>
<dbReference type="Proteomes" id="UP001594288">
    <property type="component" value="Unassembled WGS sequence"/>
</dbReference>
<dbReference type="PROSITE" id="PS50045">
    <property type="entry name" value="SIGMA54_INTERACT_4"/>
    <property type="match status" value="1"/>
</dbReference>